<dbReference type="RefSeq" id="WP_181374675.1">
    <property type="nucleotide sequence ID" value="NZ_KP942676.1"/>
</dbReference>
<organism evidence="1">
    <name type="scientific">Pectobacterium carotovorum</name>
    <name type="common">Erwinia carotovora</name>
    <dbReference type="NCBI Taxonomy" id="554"/>
    <lineage>
        <taxon>Bacteria</taxon>
        <taxon>Pseudomonadati</taxon>
        <taxon>Pseudomonadota</taxon>
        <taxon>Gammaproteobacteria</taxon>
        <taxon>Enterobacterales</taxon>
        <taxon>Pectobacteriaceae</taxon>
        <taxon>Pectobacterium</taxon>
    </lineage>
</organism>
<sequence length="62" mass="6444">MVTPLLAAQNALSQSASTPTPALKPKIKTLPDNITIKGATGEIICSKDGVTIRDNNGAVRIK</sequence>
<dbReference type="AlphaFoldDB" id="A0A0K0MPZ3"/>
<gene>
    <name evidence="1" type="ORF">pA_00069</name>
</gene>
<geneLocation type="plasmid" evidence="1">
    <name>Drgb1</name>
</geneLocation>
<evidence type="ECO:0000313" key="1">
    <source>
        <dbReference type="EMBL" id="AKG47509.1"/>
    </source>
</evidence>
<accession>A0A0K0MPZ3</accession>
<dbReference type="EMBL" id="KP942676">
    <property type="protein sequence ID" value="AKG47509.1"/>
    <property type="molecule type" value="Genomic_DNA"/>
</dbReference>
<protein>
    <submittedName>
        <fullName evidence="1">Uncharacterized protein</fullName>
    </submittedName>
</protein>
<keyword evidence="1" id="KW-0614">Plasmid</keyword>
<proteinExistence type="predicted"/>
<reference evidence="1" key="1">
    <citation type="journal article" date="2015" name="Environ. Microbiol.">
        <title>Plasmids from the gut microbiome of cabbage root fly larvae encode SaxA that catalyses the conversion of the plant toxin 2-phenylethyl isothiocyanate.</title>
        <authorList>
            <person name="Welte C.U."/>
            <person name="de Graaf R.M."/>
            <person name="van den Bosch T.J."/>
            <person name="Op den Camp H.J."/>
            <person name="van Dam N.M."/>
            <person name="Jetten M.S."/>
        </authorList>
    </citation>
    <scope>NUCLEOTIDE SEQUENCE</scope>
    <source>
        <plasmid evidence="1">Drgb1</plasmid>
    </source>
</reference>
<reference evidence="1" key="2">
    <citation type="submission" date="2015-03" db="EMBL/GenBank/DDBJ databases">
        <authorList>
            <person name="Welte C."/>
            <person name="de Graaf R."/>
            <person name="van den Bosch T.J.M."/>
            <person name="Op den Camp H."/>
            <person name="van Dam N."/>
            <person name="Jetten M."/>
        </authorList>
    </citation>
    <scope>NUCLEOTIDE SEQUENCE</scope>
    <source>
        <plasmid evidence="1">Drgb1</plasmid>
    </source>
</reference>
<name>A0A0K0MPZ3_PECCA</name>